<organism evidence="3 4">
    <name type="scientific">Lederbergia wuyishanensis</name>
    <dbReference type="NCBI Taxonomy" id="1347903"/>
    <lineage>
        <taxon>Bacteria</taxon>
        <taxon>Bacillati</taxon>
        <taxon>Bacillota</taxon>
        <taxon>Bacilli</taxon>
        <taxon>Bacillales</taxon>
        <taxon>Bacillaceae</taxon>
        <taxon>Lederbergia</taxon>
    </lineage>
</organism>
<sequence length="163" mass="18772">MSVYKTYTLENLQKERKIGKMFIVNIEATIFNNGKWLIIERSKKEEHAGGMLSLIGGKVDQEGNTLDILERTVKREIFEEVGVTVKDQLHYVHSTSFVTDKGKHVVDIVFLAEYESGEAFPKSPDEVDEVMWLTYDEIMGNLNSPHFLKESITRAEKLKKKVY</sequence>
<keyword evidence="4" id="KW-1185">Reference proteome</keyword>
<dbReference type="InterPro" id="IPR000086">
    <property type="entry name" value="NUDIX_hydrolase_dom"/>
</dbReference>
<dbReference type="EMBL" id="JAUSUO010000001">
    <property type="protein sequence ID" value="MDQ0341294.1"/>
    <property type="molecule type" value="Genomic_DNA"/>
</dbReference>
<evidence type="ECO:0000313" key="4">
    <source>
        <dbReference type="Proteomes" id="UP001232343"/>
    </source>
</evidence>
<proteinExistence type="inferred from homology"/>
<dbReference type="Proteomes" id="UP001232343">
    <property type="component" value="Unassembled WGS sequence"/>
</dbReference>
<evidence type="ECO:0000313" key="3">
    <source>
        <dbReference type="EMBL" id="MDQ0341294.1"/>
    </source>
</evidence>
<dbReference type="CDD" id="cd02883">
    <property type="entry name" value="NUDIX_Hydrolase"/>
    <property type="match status" value="1"/>
</dbReference>
<protein>
    <submittedName>
        <fullName evidence="3">NADH pyrophosphatase NudC (Nudix superfamily)</fullName>
    </submittedName>
</protein>
<gene>
    <name evidence="3" type="ORF">J2S14_000087</name>
</gene>
<evidence type="ECO:0000256" key="1">
    <source>
        <dbReference type="ARBA" id="ARBA00005582"/>
    </source>
</evidence>
<comment type="similarity">
    <text evidence="1">Belongs to the Nudix hydrolase family.</text>
</comment>
<feature type="domain" description="Nudix hydrolase" evidence="2">
    <location>
        <begin position="21"/>
        <end position="160"/>
    </location>
</feature>
<comment type="caution">
    <text evidence="3">The sequence shown here is derived from an EMBL/GenBank/DDBJ whole genome shotgun (WGS) entry which is preliminary data.</text>
</comment>
<dbReference type="InterPro" id="IPR015797">
    <property type="entry name" value="NUDIX_hydrolase-like_dom_sf"/>
</dbReference>
<dbReference type="PANTHER" id="PTHR43736">
    <property type="entry name" value="ADP-RIBOSE PYROPHOSPHATASE"/>
    <property type="match status" value="1"/>
</dbReference>
<dbReference type="Pfam" id="PF00293">
    <property type="entry name" value="NUDIX"/>
    <property type="match status" value="1"/>
</dbReference>
<reference evidence="3 4" key="1">
    <citation type="submission" date="2023-07" db="EMBL/GenBank/DDBJ databases">
        <title>Genomic Encyclopedia of Type Strains, Phase IV (KMG-IV): sequencing the most valuable type-strain genomes for metagenomic binning, comparative biology and taxonomic classification.</title>
        <authorList>
            <person name="Goeker M."/>
        </authorList>
    </citation>
    <scope>NUCLEOTIDE SEQUENCE [LARGE SCALE GENOMIC DNA]</scope>
    <source>
        <strain evidence="3 4">DSM 27848</strain>
    </source>
</reference>
<name>A0ABU0CYR6_9BACI</name>
<dbReference type="Gene3D" id="3.90.79.10">
    <property type="entry name" value="Nucleoside Triphosphate Pyrophosphohydrolase"/>
    <property type="match status" value="1"/>
</dbReference>
<dbReference type="PANTHER" id="PTHR43736:SF1">
    <property type="entry name" value="DIHYDRONEOPTERIN TRIPHOSPHATE DIPHOSPHATASE"/>
    <property type="match status" value="1"/>
</dbReference>
<dbReference type="PROSITE" id="PS51462">
    <property type="entry name" value="NUDIX"/>
    <property type="match status" value="1"/>
</dbReference>
<dbReference type="SUPFAM" id="SSF55811">
    <property type="entry name" value="Nudix"/>
    <property type="match status" value="1"/>
</dbReference>
<evidence type="ECO:0000259" key="2">
    <source>
        <dbReference type="PROSITE" id="PS51462"/>
    </source>
</evidence>
<accession>A0ABU0CYR6</accession>